<evidence type="ECO:0000259" key="4">
    <source>
        <dbReference type="Pfam" id="PF01926"/>
    </source>
</evidence>
<gene>
    <name evidence="5" type="ORF">VaNZ11_008799</name>
</gene>
<protein>
    <recommendedName>
        <fullName evidence="4">G domain-containing protein</fullName>
    </recommendedName>
</protein>
<dbReference type="Proteomes" id="UP001165090">
    <property type="component" value="Unassembled WGS sequence"/>
</dbReference>
<dbReference type="SUPFAM" id="SSF52540">
    <property type="entry name" value="P-loop containing nucleoside triphosphate hydrolases"/>
    <property type="match status" value="1"/>
</dbReference>
<accession>A0ABQ5S7M2</accession>
<dbReference type="PANTHER" id="PTHR45782:SF4">
    <property type="entry name" value="MITOCHONDRIAL RIBOSOME-ASSOCIATED GTPASE 1"/>
    <property type="match status" value="1"/>
</dbReference>
<keyword evidence="2" id="KW-0342">GTP-binding</keyword>
<evidence type="ECO:0000256" key="1">
    <source>
        <dbReference type="ARBA" id="ARBA00022741"/>
    </source>
</evidence>
<dbReference type="Gene3D" id="3.40.50.300">
    <property type="entry name" value="P-loop containing nucleotide triphosphate hydrolases"/>
    <property type="match status" value="1"/>
</dbReference>
<evidence type="ECO:0000256" key="3">
    <source>
        <dbReference type="SAM" id="MobiDB-lite"/>
    </source>
</evidence>
<dbReference type="CDD" id="cd01856">
    <property type="entry name" value="YlqF"/>
    <property type="match status" value="1"/>
</dbReference>
<name>A0ABQ5S7M2_9CHLO</name>
<dbReference type="InterPro" id="IPR006073">
    <property type="entry name" value="GTP-bd"/>
</dbReference>
<evidence type="ECO:0000313" key="6">
    <source>
        <dbReference type="Proteomes" id="UP001165090"/>
    </source>
</evidence>
<dbReference type="Pfam" id="PF01926">
    <property type="entry name" value="MMR_HSR1"/>
    <property type="match status" value="1"/>
</dbReference>
<feature type="region of interest" description="Disordered" evidence="3">
    <location>
        <begin position="267"/>
        <end position="286"/>
    </location>
</feature>
<reference evidence="5 6" key="1">
    <citation type="journal article" date="2023" name="IScience">
        <title>Expanded male sex-determining region conserved during the evolution of homothallism in the green alga Volvox.</title>
        <authorList>
            <person name="Yamamoto K."/>
            <person name="Matsuzaki R."/>
            <person name="Mahakham W."/>
            <person name="Heman W."/>
            <person name="Sekimoto H."/>
            <person name="Kawachi M."/>
            <person name="Minakuchi Y."/>
            <person name="Toyoda A."/>
            <person name="Nozaki H."/>
        </authorList>
    </citation>
    <scope>NUCLEOTIDE SEQUENCE [LARGE SCALE GENOMIC DNA]</scope>
    <source>
        <strain evidence="5 6">NIES-4468</strain>
    </source>
</reference>
<evidence type="ECO:0000256" key="2">
    <source>
        <dbReference type="ARBA" id="ARBA00023134"/>
    </source>
</evidence>
<keyword evidence="6" id="KW-1185">Reference proteome</keyword>
<feature type="region of interest" description="Disordered" evidence="3">
    <location>
        <begin position="308"/>
        <end position="364"/>
    </location>
</feature>
<feature type="domain" description="G" evidence="4">
    <location>
        <begin position="120"/>
        <end position="189"/>
    </location>
</feature>
<organism evidence="5 6">
    <name type="scientific">Volvox africanus</name>
    <dbReference type="NCBI Taxonomy" id="51714"/>
    <lineage>
        <taxon>Eukaryota</taxon>
        <taxon>Viridiplantae</taxon>
        <taxon>Chlorophyta</taxon>
        <taxon>core chlorophytes</taxon>
        <taxon>Chlorophyceae</taxon>
        <taxon>CS clade</taxon>
        <taxon>Chlamydomonadales</taxon>
        <taxon>Volvocaceae</taxon>
        <taxon>Volvox</taxon>
    </lineage>
</organism>
<evidence type="ECO:0000313" key="5">
    <source>
        <dbReference type="EMBL" id="GLI65434.1"/>
    </source>
</evidence>
<comment type="caution">
    <text evidence="5">The sequence shown here is derived from an EMBL/GenBank/DDBJ whole genome shotgun (WGS) entry which is preliminary data.</text>
</comment>
<proteinExistence type="predicted"/>
<dbReference type="EMBL" id="BSDZ01000023">
    <property type="protein sequence ID" value="GLI65434.1"/>
    <property type="molecule type" value="Genomic_DNA"/>
</dbReference>
<dbReference type="PANTHER" id="PTHR45782">
    <property type="entry name" value="MITOCHONDRIAL RIBOSOME-ASSOCIATED GTPASE 1"/>
    <property type="match status" value="1"/>
</dbReference>
<keyword evidence="1" id="KW-0547">Nucleotide-binding</keyword>
<dbReference type="InterPro" id="IPR027417">
    <property type="entry name" value="P-loop_NTPase"/>
</dbReference>
<sequence length="436" mass="46326">MAGGRYSWFPGHMAKALKEMEQRIKMIDILVEVRDARLPLSSANPLLERLAGRKRRLVVLNKIDLADHIATKAACMLLQSQGHRVVPCVAKRDGGAGKVLDAALGWLQSERCNADLNLMMVTGAPNTGKSSLINALKRAAQREGLLEGEHAFQRTARSGPLPGVTRQLGGFKVCRSPLLYVLDTPGVLPPALPDEEVAVRLALAGLMPADSAGLSDDVLVRHLVQILVSESRHQRQLWMAANGQVAAALARQRAAYMAATARDRFDRGDTIGSTGSGSGSRWRPREKNSVALARALHDIVTMPAPPPSNWHPGLCMDDGGPHGGVDVEDADDGQPLKEAFDNNGSGGGRGSGSNSDGGKKYGRTDAERRVATLVRQLTRGSVVDIGCRNSLLRGVIQAFREGALGRYTLDDVGGADGVAGTQGTRVRGGISQRAAG</sequence>